<reference evidence="2" key="1">
    <citation type="submission" date="2023-06" db="EMBL/GenBank/DDBJ databases">
        <title>Genome-scale phylogeny and comparative genomics of the fungal order Sordariales.</title>
        <authorList>
            <consortium name="Lawrence Berkeley National Laboratory"/>
            <person name="Hensen N."/>
            <person name="Bonometti L."/>
            <person name="Westerberg I."/>
            <person name="Brannstrom I.O."/>
            <person name="Guillou S."/>
            <person name="Cros-Aarteil S."/>
            <person name="Calhoun S."/>
            <person name="Haridas S."/>
            <person name="Kuo A."/>
            <person name="Mondo S."/>
            <person name="Pangilinan J."/>
            <person name="Riley R."/>
            <person name="Labutti K."/>
            <person name="Andreopoulos B."/>
            <person name="Lipzen A."/>
            <person name="Chen C."/>
            <person name="Yanf M."/>
            <person name="Daum C."/>
            <person name="Ng V."/>
            <person name="Clum A."/>
            <person name="Steindorff A."/>
            <person name="Ohm R."/>
            <person name="Martin F."/>
            <person name="Silar P."/>
            <person name="Natvig D."/>
            <person name="Lalanne C."/>
            <person name="Gautier V."/>
            <person name="Ament-Velasquez S.L."/>
            <person name="Kruys A."/>
            <person name="Hutchinson M.I."/>
            <person name="Powell A.J."/>
            <person name="Barry K."/>
            <person name="Miller A.N."/>
            <person name="Grigoriev I.V."/>
            <person name="Debuchy R."/>
            <person name="Gladieux P."/>
            <person name="Thoren M.H."/>
            <person name="Johannesson H."/>
        </authorList>
    </citation>
    <scope>NUCLEOTIDE SEQUENCE</scope>
    <source>
        <strain evidence="2">PSN4</strain>
    </source>
</reference>
<evidence type="ECO:0000256" key="1">
    <source>
        <dbReference type="SAM" id="MobiDB-lite"/>
    </source>
</evidence>
<dbReference type="InterPro" id="IPR036869">
    <property type="entry name" value="J_dom_sf"/>
</dbReference>
<evidence type="ECO:0008006" key="4">
    <source>
        <dbReference type="Google" id="ProtNLM"/>
    </source>
</evidence>
<feature type="region of interest" description="Disordered" evidence="1">
    <location>
        <begin position="150"/>
        <end position="172"/>
    </location>
</feature>
<dbReference type="Proteomes" id="UP001239445">
    <property type="component" value="Unassembled WGS sequence"/>
</dbReference>
<gene>
    <name evidence="2" type="ORF">QBC47DRAFT_412119</name>
</gene>
<protein>
    <recommendedName>
        <fullName evidence="4">J domain-containing protein</fullName>
    </recommendedName>
</protein>
<keyword evidence="3" id="KW-1185">Reference proteome</keyword>
<evidence type="ECO:0000313" key="3">
    <source>
        <dbReference type="Proteomes" id="UP001239445"/>
    </source>
</evidence>
<dbReference type="SUPFAM" id="SSF46565">
    <property type="entry name" value="Chaperone J-domain"/>
    <property type="match status" value="1"/>
</dbReference>
<sequence>MDPREINMNPYEVLGVPRDATPEQLRLAFDERIEPTTAGLVQVHLAYEILSNETRRAALDARLRGETPSFGDDENIRPELLGFNPYEVLAVGPDATPEEIRQAFLATSNSGPAVSLFRHAVALTMLSDGASRAAVDARLQALEEDDMNYTQLPVSDDGASIKEEEDSEPESLSALPAYRATAEEDDQGEWFVPAADFERHASRIRNLSRVPEVLQRAEGVIERLKDSFYRIVDLRRNVVRRKATWRHLEPMLIQVGARGFILSAVAAFLEVLLRRWLATGHISVETGYIPGTQMHVSTLIRIVMAADYIEQALEVLEAHAGDEFPPQLEPSLEAIYQFMWEKIPRRRIPSEFYRAHGPSSR</sequence>
<comment type="caution">
    <text evidence="2">The sequence shown here is derived from an EMBL/GenBank/DDBJ whole genome shotgun (WGS) entry which is preliminary data.</text>
</comment>
<organism evidence="2 3">
    <name type="scientific">Echria macrotheca</name>
    <dbReference type="NCBI Taxonomy" id="438768"/>
    <lineage>
        <taxon>Eukaryota</taxon>
        <taxon>Fungi</taxon>
        <taxon>Dikarya</taxon>
        <taxon>Ascomycota</taxon>
        <taxon>Pezizomycotina</taxon>
        <taxon>Sordariomycetes</taxon>
        <taxon>Sordariomycetidae</taxon>
        <taxon>Sordariales</taxon>
        <taxon>Schizotheciaceae</taxon>
        <taxon>Echria</taxon>
    </lineage>
</organism>
<dbReference type="EMBL" id="MU839831">
    <property type="protein sequence ID" value="KAK1756751.1"/>
    <property type="molecule type" value="Genomic_DNA"/>
</dbReference>
<proteinExistence type="predicted"/>
<dbReference type="CDD" id="cd06257">
    <property type="entry name" value="DnaJ"/>
    <property type="match status" value="1"/>
</dbReference>
<evidence type="ECO:0000313" key="2">
    <source>
        <dbReference type="EMBL" id="KAK1756751.1"/>
    </source>
</evidence>
<name>A0AAJ0BEF6_9PEZI</name>
<dbReference type="AlphaFoldDB" id="A0AAJ0BEF6"/>
<dbReference type="InterPro" id="IPR001623">
    <property type="entry name" value="DnaJ_domain"/>
</dbReference>
<accession>A0AAJ0BEF6</accession>